<protein>
    <submittedName>
        <fullName evidence="2">Uncharacterized protein</fullName>
    </submittedName>
</protein>
<sequence>MMKLLSPLNYLKIKHEEKTWYDFYLPLTGAIFVSIVYCYLPNQFKLIGSNGLISQVNGLLQVLIGFYIAALAAVSTFGNARIDDVMAGTPPTLKESFRGKMSPVKLTRRRFICYLFGYLALLSFGLFSLGLITSLVGQNFAVWFADVTSLRCLMALKVVFVFFYFLVLLNIVTTTLLGLYFLAVRIHQSDI</sequence>
<keyword evidence="1" id="KW-1133">Transmembrane helix</keyword>
<reference evidence="2 3" key="1">
    <citation type="submission" date="2016-10" db="EMBL/GenBank/DDBJ databases">
        <title>Systematic genetic and metabolomic analysis of Xenorhabdus and Photorhabdus spp., highlights the requirements for a dual symbiotic and pathogenic life style.</title>
        <authorList>
            <person name="Tobias N.J."/>
            <person name="Wolff H."/>
            <person name="Djahanschiri B."/>
            <person name="Pidot S.J."/>
            <person name="Stinear T.P."/>
            <person name="Ebersberger I."/>
            <person name="Bode H.B."/>
        </authorList>
    </citation>
    <scope>NUCLEOTIDE SEQUENCE [LARGE SCALE GENOMIC DNA]</scope>
    <source>
        <strain evidence="2 3">DSM 22392</strain>
    </source>
</reference>
<feature type="transmembrane region" description="Helical" evidence="1">
    <location>
        <begin position="21"/>
        <end position="40"/>
    </location>
</feature>
<proteinExistence type="predicted"/>
<feature type="transmembrane region" description="Helical" evidence="1">
    <location>
        <begin position="52"/>
        <end position="74"/>
    </location>
</feature>
<accession>A0A1Y2S7J3</accession>
<evidence type="ECO:0000313" key="2">
    <source>
        <dbReference type="EMBL" id="OTA14114.1"/>
    </source>
</evidence>
<dbReference type="EMBL" id="MUBJ01000052">
    <property type="protein sequence ID" value="OTA14114.1"/>
    <property type="molecule type" value="Genomic_DNA"/>
</dbReference>
<organism evidence="2 3">
    <name type="scientific">Xenorhabdus vietnamensis</name>
    <dbReference type="NCBI Taxonomy" id="351656"/>
    <lineage>
        <taxon>Bacteria</taxon>
        <taxon>Pseudomonadati</taxon>
        <taxon>Pseudomonadota</taxon>
        <taxon>Gammaproteobacteria</taxon>
        <taxon>Enterobacterales</taxon>
        <taxon>Morganellaceae</taxon>
        <taxon>Xenorhabdus</taxon>
    </lineage>
</organism>
<keyword evidence="1" id="KW-0472">Membrane</keyword>
<evidence type="ECO:0000256" key="1">
    <source>
        <dbReference type="SAM" id="Phobius"/>
    </source>
</evidence>
<evidence type="ECO:0000313" key="3">
    <source>
        <dbReference type="Proteomes" id="UP000194350"/>
    </source>
</evidence>
<dbReference type="Proteomes" id="UP000194350">
    <property type="component" value="Unassembled WGS sequence"/>
</dbReference>
<name>A0A1Y2S7J3_9GAMM</name>
<gene>
    <name evidence="2" type="ORF">Xvie_03989</name>
</gene>
<dbReference type="AlphaFoldDB" id="A0A1Y2S7J3"/>
<feature type="transmembrane region" description="Helical" evidence="1">
    <location>
        <begin position="156"/>
        <end position="183"/>
    </location>
</feature>
<comment type="caution">
    <text evidence="2">The sequence shown here is derived from an EMBL/GenBank/DDBJ whole genome shotgun (WGS) entry which is preliminary data.</text>
</comment>
<feature type="transmembrane region" description="Helical" evidence="1">
    <location>
        <begin position="111"/>
        <end position="136"/>
    </location>
</feature>
<keyword evidence="1" id="KW-0812">Transmembrane</keyword>
<dbReference type="STRING" id="351656.Xvie_03989"/>
<keyword evidence="3" id="KW-1185">Reference proteome</keyword>